<name>A0A2A4G344_9FLAO</name>
<keyword evidence="2" id="KW-1185">Reference proteome</keyword>
<organism evidence="1 2">
    <name type="scientific">Sediminicola luteus</name>
    <dbReference type="NCBI Taxonomy" id="319238"/>
    <lineage>
        <taxon>Bacteria</taxon>
        <taxon>Pseudomonadati</taxon>
        <taxon>Bacteroidota</taxon>
        <taxon>Flavobacteriia</taxon>
        <taxon>Flavobacteriales</taxon>
        <taxon>Flavobacteriaceae</taxon>
        <taxon>Sediminicola</taxon>
    </lineage>
</organism>
<proteinExistence type="predicted"/>
<protein>
    <recommendedName>
        <fullName evidence="3">DUF306 domain-containing protein</fullName>
    </recommendedName>
</protein>
<evidence type="ECO:0000313" key="2">
    <source>
        <dbReference type="Proteomes" id="UP000219559"/>
    </source>
</evidence>
<evidence type="ECO:0008006" key="3">
    <source>
        <dbReference type="Google" id="ProtNLM"/>
    </source>
</evidence>
<dbReference type="AlphaFoldDB" id="A0A2A4G344"/>
<dbReference type="RefSeq" id="WP_097440952.1">
    <property type="nucleotide sequence ID" value="NZ_KZ300477.1"/>
</dbReference>
<sequence length="141" mass="15854">MAFESNVLKTETSNEKQIMKLKVLISLLVIVPSCKNDDDNLQTKINGQYVGIFERDGNKSNVTLTFNNGNWIGESETVKFPALCNGTFTNSGNVINFENACIWTAEFDWTLILGGEWHYNLHGNSLIITKTNGDKYNLTKQ</sequence>
<accession>A0A2A4G344</accession>
<gene>
    <name evidence="1" type="ORF">B7P33_16315</name>
</gene>
<comment type="caution">
    <text evidence="1">The sequence shown here is derived from an EMBL/GenBank/DDBJ whole genome shotgun (WGS) entry which is preliminary data.</text>
</comment>
<dbReference type="Proteomes" id="UP000219559">
    <property type="component" value="Unassembled WGS sequence"/>
</dbReference>
<dbReference type="EMBL" id="NBWU01000007">
    <property type="protein sequence ID" value="PCE62843.1"/>
    <property type="molecule type" value="Genomic_DNA"/>
</dbReference>
<reference evidence="1 2" key="1">
    <citation type="submission" date="2017-04" db="EMBL/GenBank/DDBJ databases">
        <title>A new member of the family Flavobacteriaceae isolated from ascidians.</title>
        <authorList>
            <person name="Chen L."/>
        </authorList>
    </citation>
    <scope>NUCLEOTIDE SEQUENCE [LARGE SCALE GENOMIC DNA]</scope>
    <source>
        <strain evidence="1 2">HQA918</strain>
    </source>
</reference>
<evidence type="ECO:0000313" key="1">
    <source>
        <dbReference type="EMBL" id="PCE62843.1"/>
    </source>
</evidence>
<dbReference type="OrthoDB" id="708590at2"/>